<dbReference type="SUPFAM" id="SSF48452">
    <property type="entry name" value="TPR-like"/>
    <property type="match status" value="1"/>
</dbReference>
<dbReference type="Proteomes" id="UP000788153">
    <property type="component" value="Unassembled WGS sequence"/>
</dbReference>
<accession>A0ABX0U3E6</accession>
<evidence type="ECO:0000313" key="5">
    <source>
        <dbReference type="Proteomes" id="UP000788153"/>
    </source>
</evidence>
<feature type="signal peptide" evidence="2">
    <location>
        <begin position="1"/>
        <end position="24"/>
    </location>
</feature>
<gene>
    <name evidence="4" type="ORF">FHT01_001816</name>
</gene>
<feature type="compositionally biased region" description="Basic and acidic residues" evidence="1">
    <location>
        <begin position="514"/>
        <end position="531"/>
    </location>
</feature>
<organism evidence="4 5">
    <name type="scientific">Sphingomonas japonica</name>
    <dbReference type="NCBI Taxonomy" id="511662"/>
    <lineage>
        <taxon>Bacteria</taxon>
        <taxon>Pseudomonadati</taxon>
        <taxon>Pseudomonadota</taxon>
        <taxon>Alphaproteobacteria</taxon>
        <taxon>Sphingomonadales</taxon>
        <taxon>Sphingomonadaceae</taxon>
        <taxon>Sphingomonas</taxon>
    </lineage>
</organism>
<dbReference type="InterPro" id="IPR007730">
    <property type="entry name" value="SPOR-like_dom"/>
</dbReference>
<name>A0ABX0U3E6_9SPHN</name>
<reference evidence="4 5" key="1">
    <citation type="submission" date="2020-03" db="EMBL/GenBank/DDBJ databases">
        <title>Genomic Encyclopedia of Type Strains, Phase IV (KMG-IV): sequencing the most valuable type-strain genomes for metagenomic binning, comparative biology and taxonomic classification.</title>
        <authorList>
            <person name="Goeker M."/>
        </authorList>
    </citation>
    <scope>NUCLEOTIDE SEQUENCE [LARGE SCALE GENOMIC DNA]</scope>
    <source>
        <strain evidence="4 5">DSM 22753</strain>
    </source>
</reference>
<dbReference type="SUPFAM" id="SSF110997">
    <property type="entry name" value="Sporulation related repeat"/>
    <property type="match status" value="1"/>
</dbReference>
<dbReference type="EMBL" id="JAASQP010000001">
    <property type="protein sequence ID" value="NIJ24274.1"/>
    <property type="molecule type" value="Genomic_DNA"/>
</dbReference>
<evidence type="ECO:0000259" key="3">
    <source>
        <dbReference type="PROSITE" id="PS51724"/>
    </source>
</evidence>
<dbReference type="Pfam" id="PF05036">
    <property type="entry name" value="SPOR"/>
    <property type="match status" value="1"/>
</dbReference>
<dbReference type="Gene3D" id="1.25.40.10">
    <property type="entry name" value="Tetratricopeptide repeat domain"/>
    <property type="match status" value="2"/>
</dbReference>
<dbReference type="RefSeq" id="WP_140046656.1">
    <property type="nucleotide sequence ID" value="NZ_BAAAEV010000001.1"/>
</dbReference>
<keyword evidence="2" id="KW-0732">Signal</keyword>
<evidence type="ECO:0000256" key="2">
    <source>
        <dbReference type="SAM" id="SignalP"/>
    </source>
</evidence>
<feature type="region of interest" description="Disordered" evidence="1">
    <location>
        <begin position="479"/>
        <end position="532"/>
    </location>
</feature>
<feature type="compositionally biased region" description="Basic residues" evidence="1">
    <location>
        <begin position="283"/>
        <end position="303"/>
    </location>
</feature>
<feature type="region of interest" description="Disordered" evidence="1">
    <location>
        <begin position="266"/>
        <end position="313"/>
    </location>
</feature>
<dbReference type="InterPro" id="IPR036680">
    <property type="entry name" value="SPOR-like_sf"/>
</dbReference>
<proteinExistence type="predicted"/>
<comment type="caution">
    <text evidence="4">The sequence shown here is derived from an EMBL/GenBank/DDBJ whole genome shotgun (WGS) entry which is preliminary data.</text>
</comment>
<feature type="chain" id="PRO_5045578613" evidence="2">
    <location>
        <begin position="25"/>
        <end position="618"/>
    </location>
</feature>
<dbReference type="PROSITE" id="PS51724">
    <property type="entry name" value="SPOR"/>
    <property type="match status" value="1"/>
</dbReference>
<feature type="compositionally biased region" description="Basic and acidic residues" evidence="1">
    <location>
        <begin position="479"/>
        <end position="502"/>
    </location>
</feature>
<feature type="domain" description="SPOR" evidence="3">
    <location>
        <begin position="526"/>
        <end position="607"/>
    </location>
</feature>
<evidence type="ECO:0000256" key="1">
    <source>
        <dbReference type="SAM" id="MobiDB-lite"/>
    </source>
</evidence>
<dbReference type="InterPro" id="IPR011990">
    <property type="entry name" value="TPR-like_helical_dom_sf"/>
</dbReference>
<sequence>MKHFVTRAMGCAALLVATSVPAAAQVFVAPPTPNADRLAVEMRALAANPEDLGALLNAGELSVKLDDPAAALQFFARAEKIDRNNPRIATGRGGALVRLGRPGEALKLFAEAERRGVSANLLAPHRALAYDLIGQPGYAQQEYRRALAAAPGDADLTRAYALSLGISGDSKQAYAALDPLLRDRDRAAWRARAFILAMEGETAEAQQIATNMMPGFGTAFSPFFQQLAQLRDPADRAFAVHRGEIGRTPARMADATMAPSLPPYVAQQPVRMASVDTAPKPKRETRRSRRAERSARVGKRSRGSRTPIASEPAVVVAAATPSPTPAPAPAATRVEVAAAVPTPPAPVGLVLPNSRPAAETRVAVAAKAPAGMEIDPASVVRVAVPNSGEDELRAAAARAVNPIRSTPLVAPAATPSVPVVPPPVMADAPAAASKIKVGSEDDVLASILSGIAIPAEELGVGVAPAPAPVQPEPAKVEIAKAEPAKAEPAKTEPPRTGADEPPAKPAPVKAVAAKKAEAKKAEAKPPSDPARHWVQVAGGANKADLPKEWKRLTGIAPDALKGQSAWTTPLRFTNRLLAGPFKSTQDAQGFVNTLGKEGISAFAWTSDTGQKIEKLSPK</sequence>
<keyword evidence="5" id="KW-1185">Reference proteome</keyword>
<protein>
    <submittedName>
        <fullName evidence="4">Flp pilus assembly protein TadD</fullName>
    </submittedName>
</protein>
<evidence type="ECO:0000313" key="4">
    <source>
        <dbReference type="EMBL" id="NIJ24274.1"/>
    </source>
</evidence>